<evidence type="ECO:0000256" key="9">
    <source>
        <dbReference type="SAM" id="MobiDB-lite"/>
    </source>
</evidence>
<feature type="compositionally biased region" description="Polar residues" evidence="9">
    <location>
        <begin position="340"/>
        <end position="353"/>
    </location>
</feature>
<evidence type="ECO:0000256" key="3">
    <source>
        <dbReference type="ARBA" id="ARBA00022723"/>
    </source>
</evidence>
<evidence type="ECO:0000313" key="13">
    <source>
        <dbReference type="Proteomes" id="UP000095287"/>
    </source>
</evidence>
<comment type="subcellular location">
    <subcellularLocation>
        <location evidence="1">Membrane</location>
    </subcellularLocation>
</comment>
<dbReference type="Proteomes" id="UP000095287">
    <property type="component" value="Unplaced"/>
</dbReference>
<evidence type="ECO:0000256" key="7">
    <source>
        <dbReference type="ARBA" id="ARBA00023136"/>
    </source>
</evidence>
<feature type="compositionally biased region" description="Basic and acidic residues" evidence="9">
    <location>
        <begin position="326"/>
        <end position="335"/>
    </location>
</feature>
<dbReference type="GO" id="GO:0008270">
    <property type="term" value="F:zinc ion binding"/>
    <property type="evidence" value="ECO:0007669"/>
    <property type="project" value="UniProtKB-KW"/>
</dbReference>
<evidence type="ECO:0000256" key="6">
    <source>
        <dbReference type="ARBA" id="ARBA00022989"/>
    </source>
</evidence>
<dbReference type="SMART" id="SM00184">
    <property type="entry name" value="RING"/>
    <property type="match status" value="1"/>
</dbReference>
<dbReference type="CDD" id="cd16668">
    <property type="entry name" value="RING-H2_RNF130-like"/>
    <property type="match status" value="1"/>
</dbReference>
<dbReference type="AlphaFoldDB" id="A0A1I7YCE5"/>
<dbReference type="PANTHER" id="PTHR46539">
    <property type="entry name" value="E3 UBIQUITIN-PROTEIN LIGASE ATL42"/>
    <property type="match status" value="1"/>
</dbReference>
<keyword evidence="6 10" id="KW-1133">Transmembrane helix</keyword>
<protein>
    <submittedName>
        <fullName evidence="14">RING-type domain-containing protein</fullName>
    </submittedName>
</protein>
<dbReference type="GO" id="GO:0016020">
    <property type="term" value="C:membrane"/>
    <property type="evidence" value="ECO:0007669"/>
    <property type="project" value="UniProtKB-SubCell"/>
</dbReference>
<keyword evidence="2 10" id="KW-0812">Transmembrane</keyword>
<dbReference type="InterPro" id="IPR013083">
    <property type="entry name" value="Znf_RING/FYVE/PHD"/>
</dbReference>
<evidence type="ECO:0000256" key="10">
    <source>
        <dbReference type="SAM" id="Phobius"/>
    </source>
</evidence>
<evidence type="ECO:0000256" key="2">
    <source>
        <dbReference type="ARBA" id="ARBA00022692"/>
    </source>
</evidence>
<feature type="region of interest" description="Disordered" evidence="9">
    <location>
        <begin position="527"/>
        <end position="550"/>
    </location>
</feature>
<feature type="chain" id="PRO_5009311985" evidence="11">
    <location>
        <begin position="21"/>
        <end position="550"/>
    </location>
</feature>
<evidence type="ECO:0000256" key="8">
    <source>
        <dbReference type="PROSITE-ProRule" id="PRU00175"/>
    </source>
</evidence>
<keyword evidence="3" id="KW-0479">Metal-binding</keyword>
<dbReference type="WBParaSite" id="L893_g14953.t1">
    <property type="protein sequence ID" value="L893_g14953.t1"/>
    <property type="gene ID" value="L893_g14953"/>
</dbReference>
<organism evidence="13 14">
    <name type="scientific">Steinernema glaseri</name>
    <dbReference type="NCBI Taxonomy" id="37863"/>
    <lineage>
        <taxon>Eukaryota</taxon>
        <taxon>Metazoa</taxon>
        <taxon>Ecdysozoa</taxon>
        <taxon>Nematoda</taxon>
        <taxon>Chromadorea</taxon>
        <taxon>Rhabditida</taxon>
        <taxon>Tylenchina</taxon>
        <taxon>Panagrolaimomorpha</taxon>
        <taxon>Strongyloidoidea</taxon>
        <taxon>Steinernematidae</taxon>
        <taxon>Steinernema</taxon>
    </lineage>
</organism>
<feature type="signal peptide" evidence="11">
    <location>
        <begin position="1"/>
        <end position="20"/>
    </location>
</feature>
<keyword evidence="11" id="KW-0732">Signal</keyword>
<dbReference type="Pfam" id="PF13639">
    <property type="entry name" value="zf-RING_2"/>
    <property type="match status" value="1"/>
</dbReference>
<keyword evidence="13" id="KW-1185">Reference proteome</keyword>
<reference evidence="14" key="1">
    <citation type="submission" date="2016-11" db="UniProtKB">
        <authorList>
            <consortium name="WormBaseParasite"/>
        </authorList>
    </citation>
    <scope>IDENTIFICATION</scope>
</reference>
<feature type="domain" description="RING-type" evidence="12">
    <location>
        <begin position="249"/>
        <end position="290"/>
    </location>
</feature>
<dbReference type="PROSITE" id="PS50089">
    <property type="entry name" value="ZF_RING_2"/>
    <property type="match status" value="1"/>
</dbReference>
<dbReference type="FunFam" id="3.30.40.10:FF:000009">
    <property type="entry name" value="E3 ubiquitin-protein ligase RNF130"/>
    <property type="match status" value="1"/>
</dbReference>
<keyword evidence="7 10" id="KW-0472">Membrane</keyword>
<evidence type="ECO:0000313" key="14">
    <source>
        <dbReference type="WBParaSite" id="L893_g14953.t1"/>
    </source>
</evidence>
<evidence type="ECO:0000256" key="11">
    <source>
        <dbReference type="SAM" id="SignalP"/>
    </source>
</evidence>
<evidence type="ECO:0000256" key="1">
    <source>
        <dbReference type="ARBA" id="ARBA00004370"/>
    </source>
</evidence>
<feature type="transmembrane region" description="Helical" evidence="10">
    <location>
        <begin position="183"/>
        <end position="206"/>
    </location>
</feature>
<dbReference type="SUPFAM" id="SSF57850">
    <property type="entry name" value="RING/U-box"/>
    <property type="match status" value="1"/>
</dbReference>
<dbReference type="Gene3D" id="3.30.40.10">
    <property type="entry name" value="Zinc/RING finger domain, C3HC4 (zinc finger)"/>
    <property type="match status" value="1"/>
</dbReference>
<evidence type="ECO:0000259" key="12">
    <source>
        <dbReference type="PROSITE" id="PS50089"/>
    </source>
</evidence>
<name>A0A1I7YCE5_9BILA</name>
<proteinExistence type="predicted"/>
<dbReference type="PANTHER" id="PTHR46539:SF23">
    <property type="entry name" value="RING-TYPE DOMAIN-CONTAINING PROTEIN"/>
    <property type="match status" value="1"/>
</dbReference>
<dbReference type="InterPro" id="IPR001841">
    <property type="entry name" value="Znf_RING"/>
</dbReference>
<sequence length="550" mass="59779">MWTTIKQLLIFVLLPVLAVANAIQQTVVCGTVAVTAVIEPHLPTTPIKYKFVEMRELLPSVNICNATTSTLLSYAPTVSVDGVHILTRCDQCTTCLDKLKTIHNVAMQLASETRMNSLLILVQSAKTATKFDGATVSFAFANDIPNNLANTPCEFNIASANGVGPDGGNSEGDALRSFSKTSVLFVSISFIILMVISLAWLVFYYVQRFRYAHAKDRMQRRLFNAAKKALAKIPTRQLRQGDLQLDADCPVCIDPYNVGDVIRTLPCRHIFHKTCVDPWLLEHRTCPMCKQDILKAFGMNIVNSNGRRRPHLSSSTSPGDPNNRAHSQDSDHGSEDETNSDSQQFPYPTSMGNDIQDPFGFTPSTSPQLVMHAKNARGFSIIPLTVHSTSERPAAQASSAHQADDLASVSTASATGSASSSRVIVVPSSSSSKGHVVNLVHVRSRSLTQNAQERPSTVGGDMIVHHPQTVATFRAPRNSLPDRDVEAGIANVRYSATLTLAQRRMDTPAVQRVGTAPPRVRTLVPVSHPHTPPQRSPLPFAADCTSAESI</sequence>
<evidence type="ECO:0000256" key="5">
    <source>
        <dbReference type="ARBA" id="ARBA00022833"/>
    </source>
</evidence>
<feature type="region of interest" description="Disordered" evidence="9">
    <location>
        <begin position="305"/>
        <end position="367"/>
    </location>
</feature>
<keyword evidence="4 8" id="KW-0863">Zinc-finger</keyword>
<evidence type="ECO:0000256" key="4">
    <source>
        <dbReference type="ARBA" id="ARBA00022771"/>
    </source>
</evidence>
<keyword evidence="5" id="KW-0862">Zinc</keyword>
<accession>A0A1I7YCE5</accession>